<feature type="signal peptide" evidence="2">
    <location>
        <begin position="1"/>
        <end position="18"/>
    </location>
</feature>
<keyword evidence="4" id="KW-1185">Reference proteome</keyword>
<feature type="chain" id="PRO_5042896909" evidence="2">
    <location>
        <begin position="19"/>
        <end position="431"/>
    </location>
</feature>
<organism evidence="3 4">
    <name type="scientific">Podospora fimiseda</name>
    <dbReference type="NCBI Taxonomy" id="252190"/>
    <lineage>
        <taxon>Eukaryota</taxon>
        <taxon>Fungi</taxon>
        <taxon>Dikarya</taxon>
        <taxon>Ascomycota</taxon>
        <taxon>Pezizomycotina</taxon>
        <taxon>Sordariomycetes</taxon>
        <taxon>Sordariomycetidae</taxon>
        <taxon>Sordariales</taxon>
        <taxon>Podosporaceae</taxon>
        <taxon>Podospora</taxon>
    </lineage>
</organism>
<dbReference type="AlphaFoldDB" id="A0AAN7BHZ5"/>
<reference evidence="3" key="2">
    <citation type="submission" date="2023-05" db="EMBL/GenBank/DDBJ databases">
        <authorList>
            <consortium name="Lawrence Berkeley National Laboratory"/>
            <person name="Steindorff A."/>
            <person name="Hensen N."/>
            <person name="Bonometti L."/>
            <person name="Westerberg I."/>
            <person name="Brannstrom I.O."/>
            <person name="Guillou S."/>
            <person name="Cros-Aarteil S."/>
            <person name="Calhoun S."/>
            <person name="Haridas S."/>
            <person name="Kuo A."/>
            <person name="Mondo S."/>
            <person name="Pangilinan J."/>
            <person name="Riley R."/>
            <person name="Labutti K."/>
            <person name="Andreopoulos B."/>
            <person name="Lipzen A."/>
            <person name="Chen C."/>
            <person name="Yanf M."/>
            <person name="Daum C."/>
            <person name="Ng V."/>
            <person name="Clum A."/>
            <person name="Ohm R."/>
            <person name="Martin F."/>
            <person name="Silar P."/>
            <person name="Natvig D."/>
            <person name="Lalanne C."/>
            <person name="Gautier V."/>
            <person name="Ament-Velasquez S.L."/>
            <person name="Kruys A."/>
            <person name="Hutchinson M.I."/>
            <person name="Powell A.J."/>
            <person name="Barry K."/>
            <person name="Miller A.N."/>
            <person name="Grigoriev I.V."/>
            <person name="Debuchy R."/>
            <person name="Gladieux P."/>
            <person name="Thoren M.H."/>
            <person name="Johannesson H."/>
        </authorList>
    </citation>
    <scope>NUCLEOTIDE SEQUENCE</scope>
    <source>
        <strain evidence="3">CBS 990.96</strain>
    </source>
</reference>
<evidence type="ECO:0000313" key="3">
    <source>
        <dbReference type="EMBL" id="KAK4223600.1"/>
    </source>
</evidence>
<sequence>MKTTRQLLLLAASGLASAAPGALLKRTDYDVCAADCTLAGLPYPDKDTFQLPLENHYSEQCPTFYVGSDAGNPTATGRVCLEFIGPYLVFNFTSISGFTYNDATVSWKLTGSASSFSDLSCGPNPNGDGLTCKLPFTSVLKVSPTTSNKDLLAGICPLGDREALVFDLRFSGDVTSTSSGEVLPLRQQFPCASRDSDPKCTSYQTSYDYFQLTYRCSKCYVAACPTSTSTSEPPVTTTEPPTTSTQPPTSTTSSTSTSTTAPPILQTCSFGTAFGYQNPIAGVQKSFTLNTQSGAGCNRWGWYETPTVSELQGGISGPLYVGAGGNDITKAVYVGIWVATANAQGRVTVTYLLNPPYTLADVHVNLVCLPLTKCAPGQYTFNAGAIPNLPTFSNPTPLVYPTCTGGSKAALVVHAAVNVVKVGTCEPPKAS</sequence>
<name>A0AAN7BHZ5_9PEZI</name>
<proteinExistence type="predicted"/>
<gene>
    <name evidence="3" type="ORF">QBC38DRAFT_487404</name>
</gene>
<evidence type="ECO:0000313" key="4">
    <source>
        <dbReference type="Proteomes" id="UP001301958"/>
    </source>
</evidence>
<protein>
    <submittedName>
        <fullName evidence="3">Uncharacterized protein</fullName>
    </submittedName>
</protein>
<feature type="region of interest" description="Disordered" evidence="1">
    <location>
        <begin position="226"/>
        <end position="263"/>
    </location>
</feature>
<accession>A0AAN7BHZ5</accession>
<dbReference type="Proteomes" id="UP001301958">
    <property type="component" value="Unassembled WGS sequence"/>
</dbReference>
<reference evidence="3" key="1">
    <citation type="journal article" date="2023" name="Mol. Phylogenet. Evol.">
        <title>Genome-scale phylogeny and comparative genomics of the fungal order Sordariales.</title>
        <authorList>
            <person name="Hensen N."/>
            <person name="Bonometti L."/>
            <person name="Westerberg I."/>
            <person name="Brannstrom I.O."/>
            <person name="Guillou S."/>
            <person name="Cros-Aarteil S."/>
            <person name="Calhoun S."/>
            <person name="Haridas S."/>
            <person name="Kuo A."/>
            <person name="Mondo S."/>
            <person name="Pangilinan J."/>
            <person name="Riley R."/>
            <person name="LaButti K."/>
            <person name="Andreopoulos B."/>
            <person name="Lipzen A."/>
            <person name="Chen C."/>
            <person name="Yan M."/>
            <person name="Daum C."/>
            <person name="Ng V."/>
            <person name="Clum A."/>
            <person name="Steindorff A."/>
            <person name="Ohm R.A."/>
            <person name="Martin F."/>
            <person name="Silar P."/>
            <person name="Natvig D.O."/>
            <person name="Lalanne C."/>
            <person name="Gautier V."/>
            <person name="Ament-Velasquez S.L."/>
            <person name="Kruys A."/>
            <person name="Hutchinson M.I."/>
            <person name="Powell A.J."/>
            <person name="Barry K."/>
            <person name="Miller A.N."/>
            <person name="Grigoriev I.V."/>
            <person name="Debuchy R."/>
            <person name="Gladieux P."/>
            <person name="Hiltunen Thoren M."/>
            <person name="Johannesson H."/>
        </authorList>
    </citation>
    <scope>NUCLEOTIDE SEQUENCE</scope>
    <source>
        <strain evidence="3">CBS 990.96</strain>
    </source>
</reference>
<evidence type="ECO:0000256" key="2">
    <source>
        <dbReference type="SAM" id="SignalP"/>
    </source>
</evidence>
<dbReference type="EMBL" id="MU865421">
    <property type="protein sequence ID" value="KAK4223600.1"/>
    <property type="molecule type" value="Genomic_DNA"/>
</dbReference>
<keyword evidence="2" id="KW-0732">Signal</keyword>
<comment type="caution">
    <text evidence="3">The sequence shown here is derived from an EMBL/GenBank/DDBJ whole genome shotgun (WGS) entry which is preliminary data.</text>
</comment>
<evidence type="ECO:0000256" key="1">
    <source>
        <dbReference type="SAM" id="MobiDB-lite"/>
    </source>
</evidence>